<dbReference type="Proteomes" id="UP000241462">
    <property type="component" value="Unassembled WGS sequence"/>
</dbReference>
<proteinExistence type="predicted"/>
<dbReference type="AlphaFoldDB" id="A0A2T3AH83"/>
<evidence type="ECO:0000256" key="1">
    <source>
        <dbReference type="SAM" id="MobiDB-lite"/>
    </source>
</evidence>
<dbReference type="OrthoDB" id="2122308at2759"/>
<reference evidence="3 4" key="1">
    <citation type="journal article" date="2018" name="Mycol. Prog.">
        <title>Coniella lustricola, a new species from submerged detritus.</title>
        <authorList>
            <person name="Raudabaugh D.B."/>
            <person name="Iturriaga T."/>
            <person name="Carver A."/>
            <person name="Mondo S."/>
            <person name="Pangilinan J."/>
            <person name="Lipzen A."/>
            <person name="He G."/>
            <person name="Amirebrahimi M."/>
            <person name="Grigoriev I.V."/>
            <person name="Miller A.N."/>
        </authorList>
    </citation>
    <scope>NUCLEOTIDE SEQUENCE [LARGE SCALE GENOMIC DNA]</scope>
    <source>
        <strain evidence="3 4">B22-T-1</strain>
    </source>
</reference>
<evidence type="ECO:0000256" key="2">
    <source>
        <dbReference type="SAM" id="SignalP"/>
    </source>
</evidence>
<feature type="region of interest" description="Disordered" evidence="1">
    <location>
        <begin position="192"/>
        <end position="211"/>
    </location>
</feature>
<dbReference type="STRING" id="2025994.A0A2T3AH83"/>
<feature type="compositionally biased region" description="Basic and acidic residues" evidence="1">
    <location>
        <begin position="254"/>
        <end position="265"/>
    </location>
</feature>
<sequence length="285" mass="31231">MWMMWPLVVAGLETVESGGCEDNYDSDGGGRSDEMLEKSVAMTVDDIIIIYHVPFAIMSSRSTGPLRDGLYAAFDRPYVRPFHSCARVTHARTWCQQQYANAKSTIRLLIASRQVFDALLIAPIGVIINPAETCLLQAYHQDDSFAQGSYRADHASIQYNDKDHAGLADGTAAPEEHLPRFFAKSGFAGEDPKKIKKSGGGKGNWGNPGDEILDDQFNFSNARRRSNSTGYANNLSDFKTKFDLNEVEPVFEESLHGAGEDELTKVDSASTSGGSVDDENFAKSV</sequence>
<feature type="signal peptide" evidence="2">
    <location>
        <begin position="1"/>
        <end position="17"/>
    </location>
</feature>
<feature type="chain" id="PRO_5015710325" description="STF2-like protein" evidence="2">
    <location>
        <begin position="18"/>
        <end position="285"/>
    </location>
</feature>
<protein>
    <recommendedName>
        <fullName evidence="5">STF2-like protein</fullName>
    </recommendedName>
</protein>
<feature type="region of interest" description="Disordered" evidence="1">
    <location>
        <begin position="254"/>
        <end position="285"/>
    </location>
</feature>
<name>A0A2T3AH83_9PEZI</name>
<dbReference type="EMBL" id="KZ678389">
    <property type="protein sequence ID" value="PSR97633.1"/>
    <property type="molecule type" value="Genomic_DNA"/>
</dbReference>
<keyword evidence="2" id="KW-0732">Signal</keyword>
<dbReference type="InParanoid" id="A0A2T3AH83"/>
<gene>
    <name evidence="3" type="ORF">BD289DRAFT_491459</name>
</gene>
<evidence type="ECO:0000313" key="4">
    <source>
        <dbReference type="Proteomes" id="UP000241462"/>
    </source>
</evidence>
<keyword evidence="4" id="KW-1185">Reference proteome</keyword>
<evidence type="ECO:0008006" key="5">
    <source>
        <dbReference type="Google" id="ProtNLM"/>
    </source>
</evidence>
<accession>A0A2T3AH83</accession>
<organism evidence="3 4">
    <name type="scientific">Coniella lustricola</name>
    <dbReference type="NCBI Taxonomy" id="2025994"/>
    <lineage>
        <taxon>Eukaryota</taxon>
        <taxon>Fungi</taxon>
        <taxon>Dikarya</taxon>
        <taxon>Ascomycota</taxon>
        <taxon>Pezizomycotina</taxon>
        <taxon>Sordariomycetes</taxon>
        <taxon>Sordariomycetidae</taxon>
        <taxon>Diaporthales</taxon>
        <taxon>Schizoparmaceae</taxon>
        <taxon>Coniella</taxon>
    </lineage>
</organism>
<evidence type="ECO:0000313" key="3">
    <source>
        <dbReference type="EMBL" id="PSR97633.1"/>
    </source>
</evidence>